<accession>A0A835CIM8</accession>
<dbReference type="OrthoDB" id="1306348at2759"/>
<dbReference type="InterPro" id="IPR012337">
    <property type="entry name" value="RNaseH-like_sf"/>
</dbReference>
<dbReference type="Proteomes" id="UP000634136">
    <property type="component" value="Unassembled WGS sequence"/>
</dbReference>
<dbReference type="GO" id="GO:0003676">
    <property type="term" value="F:nucleic acid binding"/>
    <property type="evidence" value="ECO:0007669"/>
    <property type="project" value="InterPro"/>
</dbReference>
<dbReference type="EMBL" id="JAAIUW010000001">
    <property type="protein sequence ID" value="KAF7843689.1"/>
    <property type="molecule type" value="Genomic_DNA"/>
</dbReference>
<dbReference type="AlphaFoldDB" id="A0A835CIM8"/>
<dbReference type="InterPro" id="IPR002156">
    <property type="entry name" value="RNaseH_domain"/>
</dbReference>
<gene>
    <name evidence="3" type="ORF">G2W53_000594</name>
</gene>
<feature type="domain" description="RNase H type-1" evidence="1">
    <location>
        <begin position="426"/>
        <end position="545"/>
    </location>
</feature>
<dbReference type="InterPro" id="IPR036397">
    <property type="entry name" value="RNaseH_sf"/>
</dbReference>
<dbReference type="GO" id="GO:0004523">
    <property type="term" value="F:RNA-DNA hybrid ribonuclease activity"/>
    <property type="evidence" value="ECO:0007669"/>
    <property type="project" value="InterPro"/>
</dbReference>
<reference evidence="3" key="1">
    <citation type="submission" date="2020-09" db="EMBL/GenBank/DDBJ databases">
        <title>Genome-Enabled Discovery of Anthraquinone Biosynthesis in Senna tora.</title>
        <authorList>
            <person name="Kang S.-H."/>
            <person name="Pandey R.P."/>
            <person name="Lee C.-M."/>
            <person name="Sim J.-S."/>
            <person name="Jeong J.-T."/>
            <person name="Choi B.-S."/>
            <person name="Jung M."/>
            <person name="Ginzburg D."/>
            <person name="Zhao K."/>
            <person name="Won S.Y."/>
            <person name="Oh T.-J."/>
            <person name="Yu Y."/>
            <person name="Kim N.-H."/>
            <person name="Lee O.R."/>
            <person name="Lee T.-H."/>
            <person name="Bashyal P."/>
            <person name="Kim T.-S."/>
            <person name="Lee W.-H."/>
            <person name="Kawkins C."/>
            <person name="Kim C.-K."/>
            <person name="Kim J.S."/>
            <person name="Ahn B.O."/>
            <person name="Rhee S.Y."/>
            <person name="Sohng J.K."/>
        </authorList>
    </citation>
    <scope>NUCLEOTIDE SEQUENCE</scope>
    <source>
        <tissue evidence="3">Leaf</tissue>
    </source>
</reference>
<dbReference type="InterPro" id="IPR053151">
    <property type="entry name" value="RNase_H-like"/>
</dbReference>
<comment type="caution">
    <text evidence="3">The sequence shown here is derived from an EMBL/GenBank/DDBJ whole genome shotgun (WGS) entry which is preliminary data.</text>
</comment>
<keyword evidence="4" id="KW-1185">Reference proteome</keyword>
<organism evidence="3 4">
    <name type="scientific">Senna tora</name>
    <dbReference type="NCBI Taxonomy" id="362788"/>
    <lineage>
        <taxon>Eukaryota</taxon>
        <taxon>Viridiplantae</taxon>
        <taxon>Streptophyta</taxon>
        <taxon>Embryophyta</taxon>
        <taxon>Tracheophyta</taxon>
        <taxon>Spermatophyta</taxon>
        <taxon>Magnoliopsida</taxon>
        <taxon>eudicotyledons</taxon>
        <taxon>Gunneridae</taxon>
        <taxon>Pentapetalae</taxon>
        <taxon>rosids</taxon>
        <taxon>fabids</taxon>
        <taxon>Fabales</taxon>
        <taxon>Fabaceae</taxon>
        <taxon>Caesalpinioideae</taxon>
        <taxon>Cassia clade</taxon>
        <taxon>Senna</taxon>
    </lineage>
</organism>
<protein>
    <submittedName>
        <fullName evidence="3">Reverse transcriptase</fullName>
    </submittedName>
</protein>
<keyword evidence="3" id="KW-0808">Transferase</keyword>
<dbReference type="Pfam" id="PF13966">
    <property type="entry name" value="zf-RVT"/>
    <property type="match status" value="1"/>
</dbReference>
<dbReference type="InterPro" id="IPR044730">
    <property type="entry name" value="RNase_H-like_dom_plant"/>
</dbReference>
<evidence type="ECO:0000313" key="4">
    <source>
        <dbReference type="Proteomes" id="UP000634136"/>
    </source>
</evidence>
<evidence type="ECO:0000259" key="1">
    <source>
        <dbReference type="Pfam" id="PF13456"/>
    </source>
</evidence>
<dbReference type="SUPFAM" id="SSF53098">
    <property type="entry name" value="Ribonuclease H-like"/>
    <property type="match status" value="1"/>
</dbReference>
<dbReference type="InterPro" id="IPR026960">
    <property type="entry name" value="RVT-Znf"/>
</dbReference>
<evidence type="ECO:0000259" key="2">
    <source>
        <dbReference type="Pfam" id="PF13966"/>
    </source>
</evidence>
<dbReference type="PANTHER" id="PTHR47723">
    <property type="entry name" value="OS05G0353850 PROTEIN"/>
    <property type="match status" value="1"/>
</dbReference>
<proteinExistence type="predicted"/>
<dbReference type="GO" id="GO:0003964">
    <property type="term" value="F:RNA-directed DNA polymerase activity"/>
    <property type="evidence" value="ECO:0007669"/>
    <property type="project" value="UniProtKB-KW"/>
</dbReference>
<keyword evidence="3" id="KW-0548">Nucleotidyltransferase</keyword>
<dbReference type="Gene3D" id="3.30.420.10">
    <property type="entry name" value="Ribonuclease H-like superfamily/Ribonuclease H"/>
    <property type="match status" value="1"/>
</dbReference>
<feature type="domain" description="Reverse transcriptase zinc-binding" evidence="2">
    <location>
        <begin position="235"/>
        <end position="320"/>
    </location>
</feature>
<dbReference type="Pfam" id="PF13456">
    <property type="entry name" value="RVT_3"/>
    <property type="match status" value="1"/>
</dbReference>
<evidence type="ECO:0000313" key="3">
    <source>
        <dbReference type="EMBL" id="KAF7843689.1"/>
    </source>
</evidence>
<dbReference type="CDD" id="cd06222">
    <property type="entry name" value="RNase_H_like"/>
    <property type="match status" value="1"/>
</dbReference>
<keyword evidence="3" id="KW-0695">RNA-directed DNA polymerase</keyword>
<dbReference type="PANTHER" id="PTHR47723:SF23">
    <property type="entry name" value="REVERSE TRANSCRIPTASE-LIKE PROTEIN"/>
    <property type="match status" value="1"/>
</dbReference>
<name>A0A835CIM8_9FABA</name>
<sequence length="591" mass="68265">MAKRLQGWKSNLLSQVGRSQLIQTTSSAIPNYFMNAFFLPKKIHKQIDKTNRNFYWGHSIHQKKIHHISWKKICKPKKLGGLGLRSSESINHCYMAKLKWNVLKGKKNLSTKILTTKYGKHLSKNKHNSSFIRKSMNKDNNILKNGTIWRIGNGKTINLWHDNWLDSGPLRNHLIGPLNKNEETTKLETLTQNWPPINIPFLHEHASREIASIFISLAPNTEDILAWKFSKDGDFSIKSAYNSTFPPNQTTNTNLSWIWKTDSHPRENHFLWQTYHKGIPTAKKLNSINCLPSPICRLCNSSEETIIHLLRDCNIIKPIWLSLGVPNSFFQTDLQPWLRHNSEKKSLQIFSIPWNTLFTYIIRNIWLNRNQLIFRNKPFLSHVTLRHSIQKATEHYFLVKPPSNPTPKETVMIKWTKPSPPFLKLNVDGSCSNNHMGSGGLIRDEFGNHILSYCHNPGYGYALMSELWALQIGLTLAINMNIQQLEIETDSSVVKQLMEKNDLPNTSKYFTVISNCRSLLTSLQAWKIQHCFREANRSADALANHGRQNNTYKTTFHQPPPFLIPHLLHDQQQTPTPRSITINQEMQQQGT</sequence>